<dbReference type="PROSITE" id="PS50042">
    <property type="entry name" value="CNMP_BINDING_3"/>
    <property type="match status" value="1"/>
</dbReference>
<dbReference type="CDD" id="cd00038">
    <property type="entry name" value="CAP_ED"/>
    <property type="match status" value="1"/>
</dbReference>
<protein>
    <submittedName>
        <fullName evidence="6">Crp/Fnr family transcriptional regulator</fullName>
    </submittedName>
</protein>
<accession>A0AAE3IFY3</accession>
<comment type="caution">
    <text evidence="6">The sequence shown here is derived from an EMBL/GenBank/DDBJ whole genome shotgun (WGS) entry which is preliminary data.</text>
</comment>
<evidence type="ECO:0000259" key="4">
    <source>
        <dbReference type="PROSITE" id="PS50042"/>
    </source>
</evidence>
<evidence type="ECO:0000256" key="2">
    <source>
        <dbReference type="ARBA" id="ARBA00023125"/>
    </source>
</evidence>
<keyword evidence="1" id="KW-0805">Transcription regulation</keyword>
<dbReference type="InterPro" id="IPR036390">
    <property type="entry name" value="WH_DNA-bd_sf"/>
</dbReference>
<dbReference type="SUPFAM" id="SSF51206">
    <property type="entry name" value="cAMP-binding domain-like"/>
    <property type="match status" value="1"/>
</dbReference>
<dbReference type="Proteomes" id="UP001208131">
    <property type="component" value="Unassembled WGS sequence"/>
</dbReference>
<organism evidence="6 7">
    <name type="scientific">Hominimerdicola aceti</name>
    <dbReference type="NCBI Taxonomy" id="2981726"/>
    <lineage>
        <taxon>Bacteria</taxon>
        <taxon>Bacillati</taxon>
        <taxon>Bacillota</taxon>
        <taxon>Clostridia</taxon>
        <taxon>Eubacteriales</taxon>
        <taxon>Oscillospiraceae</taxon>
        <taxon>Hominimerdicola</taxon>
    </lineage>
</organism>
<dbReference type="InterPro" id="IPR018490">
    <property type="entry name" value="cNMP-bd_dom_sf"/>
</dbReference>
<evidence type="ECO:0000313" key="6">
    <source>
        <dbReference type="EMBL" id="MCU6705085.1"/>
    </source>
</evidence>
<name>A0AAE3IFY3_9FIRM</name>
<reference evidence="6 7" key="1">
    <citation type="journal article" date="2021" name="ISME Commun">
        <title>Automated analysis of genomic sequences facilitates high-throughput and comprehensive description of bacteria.</title>
        <authorList>
            <person name="Hitch T.C.A."/>
        </authorList>
    </citation>
    <scope>NUCLEOTIDE SEQUENCE [LARGE SCALE GENOMIC DNA]</scope>
    <source>
        <strain evidence="6 7">Sanger_31</strain>
    </source>
</reference>
<dbReference type="PROSITE" id="PS51063">
    <property type="entry name" value="HTH_CRP_2"/>
    <property type="match status" value="1"/>
</dbReference>
<dbReference type="AlphaFoldDB" id="A0AAE3IFY3"/>
<dbReference type="GO" id="GO:0003677">
    <property type="term" value="F:DNA binding"/>
    <property type="evidence" value="ECO:0007669"/>
    <property type="project" value="UniProtKB-KW"/>
</dbReference>
<proteinExistence type="predicted"/>
<dbReference type="InterPro" id="IPR014710">
    <property type="entry name" value="RmlC-like_jellyroll"/>
</dbReference>
<evidence type="ECO:0000256" key="1">
    <source>
        <dbReference type="ARBA" id="ARBA00023015"/>
    </source>
</evidence>
<sequence length="219" mass="24322">MDNKYIKIIKGTPLFQGMSDEEIAQFLRPDGSGIKSFRKESYIFHAGDKTAYFGILLEGKALIERDELWGGRSIIAPLEAGQLFGEVYACTGEPLGVSVCAKEQCTVLFLSPESIIKESSTLTARLLKITAMKNLRLNEKIQVITPRTIRGRVMAYLSSLAKKSGSHIVTTNFDRQQLADFLCVDRSALSTELGKMHREGLIDLNGREFILPENCSRGT</sequence>
<gene>
    <name evidence="6" type="ORF">OCV57_03970</name>
</gene>
<keyword evidence="3" id="KW-0804">Transcription</keyword>
<dbReference type="InterPro" id="IPR012318">
    <property type="entry name" value="HTH_CRP"/>
</dbReference>
<keyword evidence="2" id="KW-0238">DNA-binding</keyword>
<evidence type="ECO:0000256" key="3">
    <source>
        <dbReference type="ARBA" id="ARBA00023163"/>
    </source>
</evidence>
<keyword evidence="7" id="KW-1185">Reference proteome</keyword>
<dbReference type="Pfam" id="PF00027">
    <property type="entry name" value="cNMP_binding"/>
    <property type="match status" value="1"/>
</dbReference>
<dbReference type="EMBL" id="JAOQJZ010000003">
    <property type="protein sequence ID" value="MCU6705085.1"/>
    <property type="molecule type" value="Genomic_DNA"/>
</dbReference>
<dbReference type="InterPro" id="IPR000595">
    <property type="entry name" value="cNMP-bd_dom"/>
</dbReference>
<dbReference type="SMART" id="SM00100">
    <property type="entry name" value="cNMP"/>
    <property type="match status" value="1"/>
</dbReference>
<dbReference type="Gene3D" id="2.60.120.10">
    <property type="entry name" value="Jelly Rolls"/>
    <property type="match status" value="1"/>
</dbReference>
<dbReference type="SUPFAM" id="SSF46785">
    <property type="entry name" value="Winged helix' DNA-binding domain"/>
    <property type="match status" value="1"/>
</dbReference>
<dbReference type="Pfam" id="PF13545">
    <property type="entry name" value="HTH_Crp_2"/>
    <property type="match status" value="1"/>
</dbReference>
<evidence type="ECO:0000313" key="7">
    <source>
        <dbReference type="Proteomes" id="UP001208131"/>
    </source>
</evidence>
<feature type="domain" description="HTH crp-type" evidence="5">
    <location>
        <begin position="147"/>
        <end position="215"/>
    </location>
</feature>
<dbReference type="RefSeq" id="WP_267300510.1">
    <property type="nucleotide sequence ID" value="NZ_JAOQJZ010000003.1"/>
</dbReference>
<dbReference type="GO" id="GO:0006355">
    <property type="term" value="P:regulation of DNA-templated transcription"/>
    <property type="evidence" value="ECO:0007669"/>
    <property type="project" value="InterPro"/>
</dbReference>
<evidence type="ECO:0000259" key="5">
    <source>
        <dbReference type="PROSITE" id="PS51063"/>
    </source>
</evidence>
<feature type="domain" description="Cyclic nucleotide-binding" evidence="4">
    <location>
        <begin position="14"/>
        <end position="115"/>
    </location>
</feature>